<dbReference type="OrthoDB" id="21095at2759"/>
<feature type="domain" description="BRCA2 OB1" evidence="2">
    <location>
        <begin position="112"/>
        <end position="245"/>
    </location>
</feature>
<dbReference type="Pfam" id="PF09169">
    <property type="entry name" value="BRCA-2_helical"/>
    <property type="match status" value="1"/>
</dbReference>
<dbReference type="InterPro" id="IPR012340">
    <property type="entry name" value="NA-bd_OB-fold"/>
</dbReference>
<dbReference type="InterPro" id="IPR015525">
    <property type="entry name" value="BRCA2"/>
</dbReference>
<reference evidence="4 5" key="1">
    <citation type="journal article" date="2012" name="BMC Genomics">
        <title>Comparative genomics of the white-rot fungi, Phanerochaete carnosa and P. chrysosporium, to elucidate the genetic basis of the distinct wood types they colonize.</title>
        <authorList>
            <person name="Suzuki H."/>
            <person name="MacDonald J."/>
            <person name="Syed K."/>
            <person name="Salamov A."/>
            <person name="Hori C."/>
            <person name="Aerts A."/>
            <person name="Henrissat B."/>
            <person name="Wiebenga A."/>
            <person name="vanKuyk P.A."/>
            <person name="Barry K."/>
            <person name="Lindquist E."/>
            <person name="LaButti K."/>
            <person name="Lapidus A."/>
            <person name="Lucas S."/>
            <person name="Coutinho P."/>
            <person name="Gong Y."/>
            <person name="Samejima M."/>
            <person name="Mahadevan R."/>
            <person name="Abou-Zaid M."/>
            <person name="de Vries R.P."/>
            <person name="Igarashi K."/>
            <person name="Yadav J.S."/>
            <person name="Grigoriev I.V."/>
            <person name="Master E.R."/>
        </authorList>
    </citation>
    <scope>NUCLEOTIDE SEQUENCE [LARGE SCALE GENOMIC DNA]</scope>
    <source>
        <strain evidence="4 5">HHB-10118-sp</strain>
    </source>
</reference>
<dbReference type="AlphaFoldDB" id="K5WCB8"/>
<dbReference type="KEGG" id="pco:PHACADRAFT_248310"/>
<proteinExistence type="predicted"/>
<dbReference type="SUPFAM" id="SSF50249">
    <property type="entry name" value="Nucleic acid-binding proteins"/>
    <property type="match status" value="2"/>
</dbReference>
<evidence type="ECO:0000259" key="2">
    <source>
        <dbReference type="Pfam" id="PF09103"/>
    </source>
</evidence>
<dbReference type="InParanoid" id="K5WCB8"/>
<accession>K5WCB8</accession>
<dbReference type="PANTHER" id="PTHR11289:SF0">
    <property type="entry name" value="BREAST CANCER TYPE 2 SUSCEPTIBILITY PROTEIN"/>
    <property type="match status" value="1"/>
</dbReference>
<evidence type="ECO:0000313" key="4">
    <source>
        <dbReference type="EMBL" id="EKM61613.1"/>
    </source>
</evidence>
<dbReference type="GeneID" id="18914321"/>
<dbReference type="PANTHER" id="PTHR11289">
    <property type="entry name" value="BREAST CANCER TYPE 2 SUSCEPTIBILITY PROTEIN BRCA2"/>
    <property type="match status" value="1"/>
</dbReference>
<evidence type="ECO:0000313" key="5">
    <source>
        <dbReference type="Proteomes" id="UP000008370"/>
    </source>
</evidence>
<dbReference type="EMBL" id="JH930468">
    <property type="protein sequence ID" value="EKM61613.1"/>
    <property type="molecule type" value="Genomic_DNA"/>
</dbReference>
<dbReference type="Gene3D" id="2.40.50.140">
    <property type="entry name" value="Nucleic acid-binding proteins"/>
    <property type="match status" value="3"/>
</dbReference>
<dbReference type="HOGENOM" id="CLU_045563_0_0_1"/>
<evidence type="ECO:0000256" key="1">
    <source>
        <dbReference type="SAM" id="MobiDB-lite"/>
    </source>
</evidence>
<feature type="region of interest" description="Disordered" evidence="1">
    <location>
        <begin position="15"/>
        <end position="34"/>
    </location>
</feature>
<feature type="compositionally biased region" description="Low complexity" evidence="1">
    <location>
        <begin position="15"/>
        <end position="25"/>
    </location>
</feature>
<dbReference type="InterPro" id="IPR015187">
    <property type="entry name" value="BRCA2_OB_1"/>
</dbReference>
<dbReference type="InterPro" id="IPR015252">
    <property type="entry name" value="BRCA2_hlx"/>
</dbReference>
<dbReference type="Proteomes" id="UP000008370">
    <property type="component" value="Unassembled WGS sequence"/>
</dbReference>
<dbReference type="RefSeq" id="XP_007391020.1">
    <property type="nucleotide sequence ID" value="XM_007390958.1"/>
</dbReference>
<name>K5WCB8_PHACS</name>
<dbReference type="STRING" id="650164.K5WCB8"/>
<dbReference type="Pfam" id="PF09103">
    <property type="entry name" value="BRCA-2_OB1"/>
    <property type="match status" value="1"/>
</dbReference>
<dbReference type="GO" id="GO:0006355">
    <property type="term" value="P:regulation of DNA-templated transcription"/>
    <property type="evidence" value="ECO:0007669"/>
    <property type="project" value="TreeGrafter"/>
</dbReference>
<evidence type="ECO:0000259" key="3">
    <source>
        <dbReference type="Pfam" id="PF09169"/>
    </source>
</evidence>
<evidence type="ECO:0008006" key="6">
    <source>
        <dbReference type="Google" id="ProtNLM"/>
    </source>
</evidence>
<organism evidence="4 5">
    <name type="scientific">Phanerochaete carnosa (strain HHB-10118-sp)</name>
    <name type="common">White-rot fungus</name>
    <name type="synonym">Peniophora carnosa</name>
    <dbReference type="NCBI Taxonomy" id="650164"/>
    <lineage>
        <taxon>Eukaryota</taxon>
        <taxon>Fungi</taxon>
        <taxon>Dikarya</taxon>
        <taxon>Basidiomycota</taxon>
        <taxon>Agaricomycotina</taxon>
        <taxon>Agaricomycetes</taxon>
        <taxon>Polyporales</taxon>
        <taxon>Phanerochaetaceae</taxon>
        <taxon>Phanerochaete</taxon>
    </lineage>
</organism>
<gene>
    <name evidence="4" type="ORF">PHACADRAFT_248310</name>
</gene>
<dbReference type="GO" id="GO:0000724">
    <property type="term" value="P:double-strand break repair via homologous recombination"/>
    <property type="evidence" value="ECO:0007669"/>
    <property type="project" value="InterPro"/>
</dbReference>
<dbReference type="InterPro" id="IPR036315">
    <property type="entry name" value="BRCA2_hlx_sf"/>
</dbReference>
<protein>
    <recommendedName>
        <fullName evidence="6">BRCA2 OB1 domain-containing protein</fullName>
    </recommendedName>
</protein>
<keyword evidence="5" id="KW-1185">Reference proteome</keyword>
<feature type="domain" description="Breast cancer type 2 susceptibility protein helical" evidence="3">
    <location>
        <begin position="52"/>
        <end position="108"/>
    </location>
</feature>
<sequence length="512" mass="57930">MAPSTAQWYRFHASAPAPEPSASQPHTEESSTQQLILGPEEAFQELKARGCRLATLPWVENHWGLILWKLAGMVALDPQSEADVKSRRWCWAEVVRQLLYRYERELDRGTRPPLRLIAAQDKPAGLPMVLCVSAISWPSAPDTGSEVPPQMEATHNDKPEVEMTDGWYRVRVEVGDSMIRAIRRGALRVGMKVGVVGARLLDRRAEPFELLENPLAGVGQEPSFALTVSGNGCHLAPWHAKLGFHSEPFVATLGSLTPDGGLVPVMDLKIIKTFPIAYIEFFNSKGEKSWSAPMKEPEEAKAQDAWNAKRDAAVQRIREKMDKLSREWEKQADRLEIRAGLEFKPRPEDTQPDTIDDLLCTMEDALTTPQPYECPQDIVSRTSRAEAGWLARAMREKIANDRENMAEEIEIELQTECPPRKVRNFRVLVVEDAETRKRPKQFRAQVTIWDVLAAYVSEDGTPGDFRAGERFIATNLEPNNTSAWMPRGDEAEIYLIARRDTRWRKMKASRVK</sequence>
<dbReference type="SUPFAM" id="SSF81872">
    <property type="entry name" value="BRCA2 helical domain"/>
    <property type="match status" value="1"/>
</dbReference>